<evidence type="ECO:0000259" key="13">
    <source>
        <dbReference type="PROSITE" id="PS00794"/>
    </source>
</evidence>
<keyword evidence="7" id="KW-0418">Kinase</keyword>
<dbReference type="GO" id="GO:0005524">
    <property type="term" value="F:ATP binding"/>
    <property type="evidence" value="ECO:0007669"/>
    <property type="project" value="UniProtKB-KW"/>
</dbReference>
<dbReference type="EC" id="2.7.6.3" evidence="3"/>
<dbReference type="GO" id="GO:0046656">
    <property type="term" value="P:folic acid biosynthetic process"/>
    <property type="evidence" value="ECO:0007669"/>
    <property type="project" value="UniProtKB-KW"/>
</dbReference>
<dbReference type="InterPro" id="IPR035907">
    <property type="entry name" value="Hppk_sf"/>
</dbReference>
<dbReference type="Pfam" id="PF01288">
    <property type="entry name" value="HPPK"/>
    <property type="match status" value="1"/>
</dbReference>
<evidence type="ECO:0000256" key="7">
    <source>
        <dbReference type="ARBA" id="ARBA00022777"/>
    </source>
</evidence>
<dbReference type="PANTHER" id="PTHR43071">
    <property type="entry name" value="2-AMINO-4-HYDROXY-6-HYDROXYMETHYLDIHYDROPTERIDINE PYROPHOSPHOKINASE"/>
    <property type="match status" value="1"/>
</dbReference>
<evidence type="ECO:0000256" key="6">
    <source>
        <dbReference type="ARBA" id="ARBA00022741"/>
    </source>
</evidence>
<evidence type="ECO:0000256" key="9">
    <source>
        <dbReference type="ARBA" id="ARBA00022909"/>
    </source>
</evidence>
<comment type="pathway">
    <text evidence="1">Cofactor biosynthesis; tetrahydrofolate biosynthesis; 2-amino-4-hydroxy-6-hydroxymethyl-7,8-dihydropteridine diphosphate from 7,8-dihydroneopterin triphosphate: step 4/4.</text>
</comment>
<evidence type="ECO:0000313" key="14">
    <source>
        <dbReference type="EMBL" id="EQK95600.1"/>
    </source>
</evidence>
<evidence type="ECO:0000256" key="1">
    <source>
        <dbReference type="ARBA" id="ARBA00005051"/>
    </source>
</evidence>
<keyword evidence="9" id="KW-0289">Folate biosynthesis</keyword>
<dbReference type="NCBIfam" id="TIGR01498">
    <property type="entry name" value="folK"/>
    <property type="match status" value="1"/>
</dbReference>
<keyword evidence="5" id="KW-0808">Transferase</keyword>
<dbReference type="AlphaFoldDB" id="A0AB33Z8U6"/>
<keyword evidence="8" id="KW-0067">ATP-binding</keyword>
<dbReference type="Proteomes" id="UP000015893">
    <property type="component" value="Unassembled WGS sequence"/>
</dbReference>
<dbReference type="Gene3D" id="3.30.70.560">
    <property type="entry name" value="7,8-Dihydro-6-hydroxymethylpterin-pyrophosphokinase HPPK"/>
    <property type="match status" value="1"/>
</dbReference>
<dbReference type="InterPro" id="IPR000550">
    <property type="entry name" value="Hppk"/>
</dbReference>
<comment type="caution">
    <text evidence="14">The sequence shown here is derived from an EMBL/GenBank/DDBJ whole genome shotgun (WGS) entry which is preliminary data.</text>
</comment>
<organism evidence="14 15">
    <name type="scientific">Helicobacter pylori UM037</name>
    <dbReference type="NCBI Taxonomy" id="1321939"/>
    <lineage>
        <taxon>Bacteria</taxon>
        <taxon>Pseudomonadati</taxon>
        <taxon>Campylobacterota</taxon>
        <taxon>Epsilonproteobacteria</taxon>
        <taxon>Campylobacterales</taxon>
        <taxon>Helicobacteraceae</taxon>
        <taxon>Helicobacter</taxon>
    </lineage>
</organism>
<comment type="function">
    <text evidence="10">Catalyzes the transfer of pyrophosphate from adenosine triphosphate (ATP) to 6-hydroxymethyl-7,8-dihydropterin, an enzymatic step in folate biosynthesis pathway.</text>
</comment>
<name>A0AB33Z8U6_HELPX</name>
<gene>
    <name evidence="14" type="ORF">N198_00230</name>
</gene>
<evidence type="ECO:0000256" key="2">
    <source>
        <dbReference type="ARBA" id="ARBA00005810"/>
    </source>
</evidence>
<dbReference type="EMBL" id="AUSI01000001">
    <property type="protein sequence ID" value="EQK95600.1"/>
    <property type="molecule type" value="Genomic_DNA"/>
</dbReference>
<dbReference type="GO" id="GO:0003848">
    <property type="term" value="F:2-amino-4-hydroxy-6-hydroxymethyldihydropteridine diphosphokinase activity"/>
    <property type="evidence" value="ECO:0007669"/>
    <property type="project" value="UniProtKB-EC"/>
</dbReference>
<keyword evidence="6" id="KW-0547">Nucleotide-binding</keyword>
<accession>A0AB33Z8U6</accession>
<sequence length="200" mass="23387">MMREILTNRFFPSLFKKRLDFSNRVVLGLGSNLKNPLKILKNCFLYFKNHSKIGKIFSSPIYINPPFGYTKQPNFYNATIILKTSLSLRHFFALVFYIERRFGRARKRDFKDAPRTLDIDIIAFNQVILRQNDLTLPHPKWSERDSVLVPLALQQILFNHQKQKSQSSLAVGMNATNSWYHIPIHSYLAQEVCKVTPLEI</sequence>
<evidence type="ECO:0000256" key="5">
    <source>
        <dbReference type="ARBA" id="ARBA00022679"/>
    </source>
</evidence>
<evidence type="ECO:0000313" key="15">
    <source>
        <dbReference type="Proteomes" id="UP000015893"/>
    </source>
</evidence>
<evidence type="ECO:0000256" key="3">
    <source>
        <dbReference type="ARBA" id="ARBA00013253"/>
    </source>
</evidence>
<feature type="domain" description="7,8-dihydro-6-hydroxymethylpterin-pyrophosphokinase" evidence="13">
    <location>
        <begin position="111"/>
        <end position="122"/>
    </location>
</feature>
<evidence type="ECO:0000256" key="8">
    <source>
        <dbReference type="ARBA" id="ARBA00022840"/>
    </source>
</evidence>
<dbReference type="GO" id="GO:0016301">
    <property type="term" value="F:kinase activity"/>
    <property type="evidence" value="ECO:0007669"/>
    <property type="project" value="UniProtKB-KW"/>
</dbReference>
<evidence type="ECO:0000256" key="12">
    <source>
        <dbReference type="ARBA" id="ARBA00033413"/>
    </source>
</evidence>
<protein>
    <recommendedName>
        <fullName evidence="4">2-amino-4-hydroxy-6-hydroxymethyldihydropteridine pyrophosphokinase</fullName>
        <ecNumber evidence="3">2.7.6.3</ecNumber>
    </recommendedName>
    <alternativeName>
        <fullName evidence="11">6-hydroxymethyl-7,8-dihydropterin pyrophosphokinase</fullName>
    </alternativeName>
    <alternativeName>
        <fullName evidence="12">7,8-dihydro-6-hydroxymethylpterin-pyrophosphokinase</fullName>
    </alternativeName>
</protein>
<dbReference type="SUPFAM" id="SSF55083">
    <property type="entry name" value="6-hydroxymethyl-7,8-dihydropterin pyrophosphokinase, HPPK"/>
    <property type="match status" value="1"/>
</dbReference>
<dbReference type="PANTHER" id="PTHR43071:SF1">
    <property type="entry name" value="2-AMINO-4-HYDROXY-6-HYDROXYMETHYLDIHYDROPTERIDINE PYROPHOSPHOKINASE"/>
    <property type="match status" value="1"/>
</dbReference>
<dbReference type="CDD" id="cd00483">
    <property type="entry name" value="HPPK"/>
    <property type="match status" value="1"/>
</dbReference>
<dbReference type="PROSITE" id="PS00794">
    <property type="entry name" value="HPPK"/>
    <property type="match status" value="1"/>
</dbReference>
<proteinExistence type="inferred from homology"/>
<evidence type="ECO:0000256" key="10">
    <source>
        <dbReference type="ARBA" id="ARBA00029409"/>
    </source>
</evidence>
<reference evidence="14 15" key="1">
    <citation type="journal article" date="2013" name="Genome Announc.">
        <title>Multiple genome sequences of Helicobacter pylori strains of diverse disease and antibiotic resistance backgrounds from Malaysia.</title>
        <authorList>
            <person name="Rehvathy V."/>
            <person name="Tan M.H."/>
            <person name="Gunaletchumy S.P."/>
            <person name="Teh X."/>
            <person name="Wang S."/>
            <person name="Baybayan P."/>
            <person name="Singh S."/>
            <person name="Ashby M."/>
            <person name="Kaakoush N.O."/>
            <person name="Mitchell H.M."/>
            <person name="Croft L.J."/>
            <person name="Goh K.L."/>
            <person name="Loke M.F."/>
            <person name="Vadivelu J."/>
        </authorList>
    </citation>
    <scope>NUCLEOTIDE SEQUENCE [LARGE SCALE GENOMIC DNA]</scope>
    <source>
        <strain evidence="14 15">UM037</strain>
    </source>
</reference>
<comment type="similarity">
    <text evidence="2">Belongs to the HPPK family.</text>
</comment>
<evidence type="ECO:0000256" key="11">
    <source>
        <dbReference type="ARBA" id="ARBA00029766"/>
    </source>
</evidence>
<evidence type="ECO:0000256" key="4">
    <source>
        <dbReference type="ARBA" id="ARBA00016218"/>
    </source>
</evidence>